<dbReference type="Pfam" id="PF02776">
    <property type="entry name" value="TPP_enzyme_N"/>
    <property type="match status" value="1"/>
</dbReference>
<feature type="domain" description="Thiamine pyrophosphate enzyme TPP-binding" evidence="5">
    <location>
        <begin position="373"/>
        <end position="519"/>
    </location>
</feature>
<dbReference type="AlphaFoldDB" id="A0A7G1G692"/>
<dbReference type="SUPFAM" id="SSF52467">
    <property type="entry name" value="DHS-like NAD/FAD-binding domain"/>
    <property type="match status" value="1"/>
</dbReference>
<evidence type="ECO:0000313" key="7">
    <source>
        <dbReference type="EMBL" id="BBE30624.1"/>
    </source>
</evidence>
<dbReference type="GO" id="GO:0050660">
    <property type="term" value="F:flavin adenine dinucleotide binding"/>
    <property type="evidence" value="ECO:0007669"/>
    <property type="project" value="TreeGrafter"/>
</dbReference>
<evidence type="ECO:0000259" key="6">
    <source>
        <dbReference type="Pfam" id="PF02776"/>
    </source>
</evidence>
<evidence type="ECO:0000313" key="8">
    <source>
        <dbReference type="Proteomes" id="UP000516361"/>
    </source>
</evidence>
<keyword evidence="8" id="KW-1185">Reference proteome</keyword>
<evidence type="ECO:0000259" key="5">
    <source>
        <dbReference type="Pfam" id="PF02775"/>
    </source>
</evidence>
<comment type="similarity">
    <text evidence="1 3">Belongs to the TPP enzyme family.</text>
</comment>
<dbReference type="InterPro" id="IPR045229">
    <property type="entry name" value="TPP_enz"/>
</dbReference>
<organism evidence="7 8">
    <name type="scientific">Tepiditoga spiralis</name>
    <dbReference type="NCBI Taxonomy" id="2108365"/>
    <lineage>
        <taxon>Bacteria</taxon>
        <taxon>Thermotogati</taxon>
        <taxon>Thermotogota</taxon>
        <taxon>Thermotogae</taxon>
        <taxon>Petrotogales</taxon>
        <taxon>Petrotogaceae</taxon>
        <taxon>Tepiditoga</taxon>
    </lineage>
</organism>
<feature type="domain" description="Thiamine pyrophosphate enzyme central" evidence="4">
    <location>
        <begin position="169"/>
        <end position="304"/>
    </location>
</feature>
<dbReference type="CDD" id="cd07035">
    <property type="entry name" value="TPP_PYR_POX_like"/>
    <property type="match status" value="1"/>
</dbReference>
<name>A0A7G1G692_9BACT</name>
<dbReference type="GO" id="GO:0030976">
    <property type="term" value="F:thiamine pyrophosphate binding"/>
    <property type="evidence" value="ECO:0007669"/>
    <property type="project" value="InterPro"/>
</dbReference>
<evidence type="ECO:0000259" key="4">
    <source>
        <dbReference type="Pfam" id="PF00205"/>
    </source>
</evidence>
<proteinExistence type="inferred from homology"/>
<dbReference type="PANTHER" id="PTHR18968:SF142">
    <property type="entry name" value="ACETOLACTATE SYNTHASE"/>
    <property type="match status" value="1"/>
</dbReference>
<dbReference type="Gene3D" id="3.40.50.970">
    <property type="match status" value="2"/>
</dbReference>
<gene>
    <name evidence="7" type="ORF">OSSY52_07650</name>
</gene>
<evidence type="ECO:0000256" key="1">
    <source>
        <dbReference type="ARBA" id="ARBA00007812"/>
    </source>
</evidence>
<dbReference type="InterPro" id="IPR012000">
    <property type="entry name" value="Thiamin_PyroP_enz_cen_dom"/>
</dbReference>
<dbReference type="InterPro" id="IPR029035">
    <property type="entry name" value="DHS-like_NAD/FAD-binding_dom"/>
</dbReference>
<dbReference type="GO" id="GO:0003984">
    <property type="term" value="F:acetolactate synthase activity"/>
    <property type="evidence" value="ECO:0007669"/>
    <property type="project" value="TreeGrafter"/>
</dbReference>
<dbReference type="Proteomes" id="UP000516361">
    <property type="component" value="Chromosome"/>
</dbReference>
<dbReference type="GO" id="GO:0009097">
    <property type="term" value="P:isoleucine biosynthetic process"/>
    <property type="evidence" value="ECO:0007669"/>
    <property type="project" value="TreeGrafter"/>
</dbReference>
<dbReference type="GO" id="GO:0005948">
    <property type="term" value="C:acetolactate synthase complex"/>
    <property type="evidence" value="ECO:0007669"/>
    <property type="project" value="TreeGrafter"/>
</dbReference>
<dbReference type="InterPro" id="IPR029061">
    <property type="entry name" value="THDP-binding"/>
</dbReference>
<evidence type="ECO:0000256" key="2">
    <source>
        <dbReference type="ARBA" id="ARBA00023052"/>
    </source>
</evidence>
<dbReference type="Gene3D" id="3.40.50.1220">
    <property type="entry name" value="TPP-binding domain"/>
    <property type="match status" value="1"/>
</dbReference>
<dbReference type="KEGG" id="ocy:OSSY52_07650"/>
<dbReference type="GO" id="GO:0009099">
    <property type="term" value="P:L-valine biosynthetic process"/>
    <property type="evidence" value="ECO:0007669"/>
    <property type="project" value="TreeGrafter"/>
</dbReference>
<feature type="domain" description="Thiamine pyrophosphate enzyme N-terminal TPP-binding" evidence="6">
    <location>
        <begin position="1"/>
        <end position="96"/>
    </location>
</feature>
<dbReference type="EMBL" id="AP018712">
    <property type="protein sequence ID" value="BBE30624.1"/>
    <property type="molecule type" value="Genomic_DNA"/>
</dbReference>
<dbReference type="InParanoid" id="A0A7G1G692"/>
<dbReference type="Pfam" id="PF00205">
    <property type="entry name" value="TPP_enzyme_M"/>
    <property type="match status" value="1"/>
</dbReference>
<dbReference type="InterPro" id="IPR011766">
    <property type="entry name" value="TPP_enzyme_TPP-bd"/>
</dbReference>
<dbReference type="InterPro" id="IPR012001">
    <property type="entry name" value="Thiamin_PyroP_enz_TPP-bd_dom"/>
</dbReference>
<dbReference type="Pfam" id="PF02775">
    <property type="entry name" value="TPP_enzyme_C"/>
    <property type="match status" value="1"/>
</dbReference>
<dbReference type="CDD" id="cd00568">
    <property type="entry name" value="TPP_enzymes"/>
    <property type="match status" value="1"/>
</dbReference>
<keyword evidence="2 3" id="KW-0786">Thiamine pyrophosphate</keyword>
<sequence length="563" mass="63438">MHLVDSLGKNKKLKYITNLNEQAVSISVESYAEATNNIAVGLVTTGPGGTNSITGVAAGWVDFIPMLMISGQVKRADMIGNSGVRQKGFQEIDIISLVKPITKYAVTVMNPEDIRYHLEKAVYLAKSGRPGPVWIDIPLDVQAAIIDEKNLKGFIPSEEKKNNNLEIAIEKVIELIKKSKRPVILAGNGIRLGNAEELFQSVIRKLNIPVLLTWKVIDFLDENDPLNFGRPGAIASRYANFIQQKSDLFISIGARLDTGQTAYNHKNFAPNAKKVIVDIDINEINKLNMDIELKIEANAYDFLEILNKKIQNITFEKKEKWINFCSELKNKYPIILEEYYKEKDFVNPYVLIDILSQKLTEKDAVIPGSSGICSEITMQSFKVKKGQRVYNNEGFGSMGFGLPASIAGTIALNRRTVCITGDGGIQMNIQELETLRRLNLNLKCFVLDNNGYGSIVNTQNNYFKGNYVGSNEESGLTLPSMEKLSKAYNLKFYEIKNNDYLIKYIDEILEYNGPVICNVKIPETFTTMPRTKSKVENEKIITLPMEDLWTYLDREEFNKIMSF</sequence>
<dbReference type="SUPFAM" id="SSF52518">
    <property type="entry name" value="Thiamin diphosphate-binding fold (THDP-binding)"/>
    <property type="match status" value="2"/>
</dbReference>
<dbReference type="PANTHER" id="PTHR18968">
    <property type="entry name" value="THIAMINE PYROPHOSPHATE ENZYMES"/>
    <property type="match status" value="1"/>
</dbReference>
<evidence type="ECO:0000256" key="3">
    <source>
        <dbReference type="RuleBase" id="RU362132"/>
    </source>
</evidence>
<dbReference type="GO" id="GO:0000287">
    <property type="term" value="F:magnesium ion binding"/>
    <property type="evidence" value="ECO:0007669"/>
    <property type="project" value="InterPro"/>
</dbReference>
<protein>
    <submittedName>
        <fullName evidence="7">Acetolactate synthase</fullName>
    </submittedName>
</protein>
<accession>A0A7G1G692</accession>
<dbReference type="FunCoup" id="A0A7G1G692">
    <property type="interactions" value="383"/>
</dbReference>
<reference evidence="7 8" key="1">
    <citation type="submission" date="2018-06" db="EMBL/GenBank/DDBJ databases">
        <title>Genome sequencing of Oceanotoga sp. sy52.</title>
        <authorList>
            <person name="Mori K."/>
        </authorList>
    </citation>
    <scope>NUCLEOTIDE SEQUENCE [LARGE SCALE GENOMIC DNA]</scope>
    <source>
        <strain evidence="8">sy52</strain>
    </source>
</reference>